<dbReference type="PANTHER" id="PTHR28268">
    <property type="entry name" value="MICOS SUBUNIT MIC26"/>
    <property type="match status" value="1"/>
</dbReference>
<dbReference type="InterPro" id="IPR019166">
    <property type="entry name" value="MIC26/MIC27"/>
</dbReference>
<dbReference type="InParanoid" id="A0A7C8N0K0"/>
<sequence length="264" mass="28860">MAARVLLRQRVAAPFMAATLVGGALFPSAALAEAPQPAQDHLLLRKKPIYDDFEETPFPKSTTPIPSPISDTTPASSKPFPEPEDEQQVVPRRPTPTDRLAAQIGKARLFLYKQAVSAEDGVNAAVDRAFNLERSFTSTIASLAPSRESGEQLMPGLVYVLVASMAGSIIARNRNIILRASLPIALGIGAGWAVIPVTMGNVSNLLWTYEQRFPAVADTHLRTREGIQRAWYMTKIHAELGKTYVDDKVSDARDVIEDWVKKGK</sequence>
<dbReference type="FunCoup" id="A0A7C8N0K0">
    <property type="interactions" value="22"/>
</dbReference>
<keyword evidence="4" id="KW-1185">Reference proteome</keyword>
<name>A0A7C8N0K0_9PEZI</name>
<dbReference type="Pfam" id="PF09769">
    <property type="entry name" value="ApoO"/>
    <property type="match status" value="1"/>
</dbReference>
<comment type="subcellular location">
    <subcellularLocation>
        <location evidence="1">Mitochondrion inner membrane</location>
    </subcellularLocation>
</comment>
<keyword evidence="1" id="KW-0999">Mitochondrion inner membrane</keyword>
<dbReference type="GO" id="GO:0061617">
    <property type="term" value="C:MICOS complex"/>
    <property type="evidence" value="ECO:0007669"/>
    <property type="project" value="UniProtKB-UniRule"/>
</dbReference>
<accession>A0A7C8N0K0</accession>
<keyword evidence="1" id="KW-0472">Membrane</keyword>
<evidence type="ECO:0000256" key="1">
    <source>
        <dbReference type="RuleBase" id="RU363021"/>
    </source>
</evidence>
<dbReference type="AlphaFoldDB" id="A0A7C8N0K0"/>
<evidence type="ECO:0000256" key="2">
    <source>
        <dbReference type="SAM" id="MobiDB-lite"/>
    </source>
</evidence>
<feature type="transmembrane region" description="Helical" evidence="1">
    <location>
        <begin position="176"/>
        <end position="195"/>
    </location>
</feature>
<feature type="region of interest" description="Disordered" evidence="2">
    <location>
        <begin position="55"/>
        <end position="97"/>
    </location>
</feature>
<dbReference type="EMBL" id="WUBL01000117">
    <property type="protein sequence ID" value="KAF2965376.1"/>
    <property type="molecule type" value="Genomic_DNA"/>
</dbReference>
<comment type="function">
    <text evidence="1">Component of the MICOS complex, a large protein complex of the mitochondrial inner membrane that plays crucial roles in the maintenance of crista junctions, inner membrane architecture, and formation of contact sites to the outer membrane.</text>
</comment>
<gene>
    <name evidence="3" type="ORF">GQX73_g8206</name>
</gene>
<reference evidence="3 4" key="1">
    <citation type="submission" date="2019-12" db="EMBL/GenBank/DDBJ databases">
        <title>Draft genome sequence of the ascomycete Xylaria multiplex DSM 110363.</title>
        <authorList>
            <person name="Buettner E."/>
            <person name="Kellner H."/>
        </authorList>
    </citation>
    <scope>NUCLEOTIDE SEQUENCE [LARGE SCALE GENOMIC DNA]</scope>
    <source>
        <strain evidence="3 4">DSM 110363</strain>
    </source>
</reference>
<evidence type="ECO:0000313" key="3">
    <source>
        <dbReference type="EMBL" id="KAF2965376.1"/>
    </source>
</evidence>
<feature type="compositionally biased region" description="Low complexity" evidence="2">
    <location>
        <begin position="56"/>
        <end position="77"/>
    </location>
</feature>
<comment type="subunit">
    <text evidence="1">Component of the mitochondrial contact site and cristae organizing system (MICOS) complex.</text>
</comment>
<organism evidence="3 4">
    <name type="scientific">Xylaria multiplex</name>
    <dbReference type="NCBI Taxonomy" id="323545"/>
    <lineage>
        <taxon>Eukaryota</taxon>
        <taxon>Fungi</taxon>
        <taxon>Dikarya</taxon>
        <taxon>Ascomycota</taxon>
        <taxon>Pezizomycotina</taxon>
        <taxon>Sordariomycetes</taxon>
        <taxon>Xylariomycetidae</taxon>
        <taxon>Xylariales</taxon>
        <taxon>Xylariaceae</taxon>
        <taxon>Xylaria</taxon>
    </lineage>
</organism>
<keyword evidence="1" id="KW-0496">Mitochondrion</keyword>
<dbReference type="Proteomes" id="UP000481858">
    <property type="component" value="Unassembled WGS sequence"/>
</dbReference>
<comment type="caution">
    <text evidence="3">The sequence shown here is derived from an EMBL/GenBank/DDBJ whole genome shotgun (WGS) entry which is preliminary data.</text>
</comment>
<dbReference type="OrthoDB" id="2399148at2759"/>
<feature type="transmembrane region" description="Helical" evidence="1">
    <location>
        <begin position="153"/>
        <end position="171"/>
    </location>
</feature>
<protein>
    <recommendedName>
        <fullName evidence="1">MICOS complex subunit</fullName>
    </recommendedName>
</protein>
<dbReference type="GO" id="GO:0044284">
    <property type="term" value="C:mitochondrial crista junction"/>
    <property type="evidence" value="ECO:0007669"/>
    <property type="project" value="TreeGrafter"/>
</dbReference>
<proteinExistence type="predicted"/>
<dbReference type="PANTHER" id="PTHR28268:SF1">
    <property type="entry name" value="MICOS SUBUNIT MIC26"/>
    <property type="match status" value="1"/>
</dbReference>
<keyword evidence="1" id="KW-0812">Transmembrane</keyword>
<keyword evidence="1" id="KW-1133">Transmembrane helix</keyword>
<dbReference type="InterPro" id="IPR033181">
    <property type="entry name" value="Mic26_fungi"/>
</dbReference>
<dbReference type="GO" id="GO:0042407">
    <property type="term" value="P:cristae formation"/>
    <property type="evidence" value="ECO:0007669"/>
    <property type="project" value="InterPro"/>
</dbReference>
<evidence type="ECO:0000313" key="4">
    <source>
        <dbReference type="Proteomes" id="UP000481858"/>
    </source>
</evidence>